<dbReference type="InterPro" id="IPR007219">
    <property type="entry name" value="XnlR_reg_dom"/>
</dbReference>
<keyword evidence="1" id="KW-0479">Metal-binding</keyword>
<dbReference type="EMBL" id="KB908592">
    <property type="protein sequence ID" value="EOA87230.1"/>
    <property type="molecule type" value="Genomic_DNA"/>
</dbReference>
<dbReference type="GeneID" id="19405765"/>
<keyword evidence="9" id="KW-1185">Reference proteome</keyword>
<evidence type="ECO:0000256" key="2">
    <source>
        <dbReference type="ARBA" id="ARBA00022833"/>
    </source>
</evidence>
<dbReference type="PANTHER" id="PTHR47660">
    <property type="entry name" value="TRANSCRIPTION FACTOR WITH C2H2 AND ZN(2)-CYS(6) DNA BINDING DOMAIN (EUROFUNG)-RELATED-RELATED"/>
    <property type="match status" value="1"/>
</dbReference>
<reference evidence="8 9" key="1">
    <citation type="journal article" date="2012" name="PLoS Pathog.">
        <title>Diverse lifestyles and strategies of plant pathogenesis encoded in the genomes of eighteen Dothideomycetes fungi.</title>
        <authorList>
            <person name="Ohm R.A."/>
            <person name="Feau N."/>
            <person name="Henrissat B."/>
            <person name="Schoch C.L."/>
            <person name="Horwitz B.A."/>
            <person name="Barry K.W."/>
            <person name="Condon B.J."/>
            <person name="Copeland A.C."/>
            <person name="Dhillon B."/>
            <person name="Glaser F."/>
            <person name="Hesse C.N."/>
            <person name="Kosti I."/>
            <person name="LaButti K."/>
            <person name="Lindquist E.A."/>
            <person name="Lucas S."/>
            <person name="Salamov A.A."/>
            <person name="Bradshaw R.E."/>
            <person name="Ciuffetti L."/>
            <person name="Hamelin R.C."/>
            <person name="Kema G.H.J."/>
            <person name="Lawrence C."/>
            <person name="Scott J.A."/>
            <person name="Spatafora J.W."/>
            <person name="Turgeon B.G."/>
            <person name="de Wit P.J.G.M."/>
            <person name="Zhong S."/>
            <person name="Goodwin S.B."/>
            <person name="Grigoriev I.V."/>
        </authorList>
    </citation>
    <scope>NUCLEOTIDE SEQUENCE [LARGE SCALE GENOMIC DNA]</scope>
    <source>
        <strain evidence="9">28A</strain>
    </source>
</reference>
<dbReference type="Proteomes" id="UP000016935">
    <property type="component" value="Unassembled WGS sequence"/>
</dbReference>
<dbReference type="GO" id="GO:0008270">
    <property type="term" value="F:zinc ion binding"/>
    <property type="evidence" value="ECO:0007669"/>
    <property type="project" value="InterPro"/>
</dbReference>
<organism evidence="8 9">
    <name type="scientific">Exserohilum turcicum (strain 28A)</name>
    <name type="common">Northern leaf blight fungus</name>
    <name type="synonym">Setosphaeria turcica</name>
    <dbReference type="NCBI Taxonomy" id="671987"/>
    <lineage>
        <taxon>Eukaryota</taxon>
        <taxon>Fungi</taxon>
        <taxon>Dikarya</taxon>
        <taxon>Ascomycota</taxon>
        <taxon>Pezizomycotina</taxon>
        <taxon>Dothideomycetes</taxon>
        <taxon>Pleosporomycetidae</taxon>
        <taxon>Pleosporales</taxon>
        <taxon>Pleosporineae</taxon>
        <taxon>Pleosporaceae</taxon>
        <taxon>Exserohilum</taxon>
    </lineage>
</organism>
<dbReference type="AlphaFoldDB" id="R0IQQ2"/>
<keyword evidence="4" id="KW-0804">Transcription</keyword>
<evidence type="ECO:0000313" key="8">
    <source>
        <dbReference type="EMBL" id="EOA87230.1"/>
    </source>
</evidence>
<dbReference type="OrthoDB" id="654211at2759"/>
<keyword evidence="2" id="KW-0862">Zinc</keyword>
<dbReference type="HOGENOM" id="CLU_003864_1_0_1"/>
<dbReference type="CDD" id="cd12148">
    <property type="entry name" value="fungal_TF_MHR"/>
    <property type="match status" value="1"/>
</dbReference>
<sequence>MDFPMNWLPPDNSIAIDYDSIVGWGIGSLDYFSFPDSSTDVAATNTTNPEASAENEPLSINSIQNRTSAPRSPHSSKHTVSPSAAPGGLYATSFNGARMPCTVRGRRANRLLPGATPIQPVGSLRPQTHSSTEALEFPDTSHILLNDQDSKLCLGNDTIFSSYASSRYPGLSTLNMFVQLYLDNFDPILPILHDQVVQIANHWLLALAVCAIGCQYAEADEFSKMVEPLHEFLRRAIAVEYMNCNLQDIGKTGSGIALAQAMTLSQVGMLYSGSRQLLQHAKAQHGALVSMARNLALQNPTSGPVATFLQFGGDRHASAWSKIISEECKRRIGYAVWLLDCMAVYHFQQQPSMPSHLAPVPLPNDKIWQLRSASDWAAQSATIQETPSLASATISLFREKQIVGNLGQFSHVILLHGVFREIFQLKDCFARPLGNWIPSIQQAARDNEDIPNMSAGPGPWSEELLSSWRNAALDCVDVLHWAANGTIARQAGTEHPAVFHLHFSRTVLLAPFNRFQTLAESIVSFTVDPASRARHTSSRQQAIEAERDILEWAQRDQCKARLAVLHSGCLFWHVRRYSTRAFYEPIAIFLATLTIWAYSSYASRTSPSSQDRIRSAGDTQDAGSEMHSGDDPQDALDARSPSDSDFGPVPTFIHLDRPNDDEMVQFFVRFGTAANMKANVAGVGDIYSTKGPARILREGRKILAAVSTAWGRSEKMSSLLAMLEQIASGRMTPASAAE</sequence>
<proteinExistence type="predicted"/>
<evidence type="ECO:0000313" key="9">
    <source>
        <dbReference type="Proteomes" id="UP000016935"/>
    </source>
</evidence>
<dbReference type="eggNOG" id="KOG1721">
    <property type="taxonomic scope" value="Eukaryota"/>
</dbReference>
<evidence type="ECO:0000256" key="4">
    <source>
        <dbReference type="ARBA" id="ARBA00023163"/>
    </source>
</evidence>
<dbReference type="GO" id="GO:0006351">
    <property type="term" value="P:DNA-templated transcription"/>
    <property type="evidence" value="ECO:0007669"/>
    <property type="project" value="InterPro"/>
</dbReference>
<dbReference type="GO" id="GO:0003677">
    <property type="term" value="F:DNA binding"/>
    <property type="evidence" value="ECO:0007669"/>
    <property type="project" value="InterPro"/>
</dbReference>
<accession>R0IQQ2</accession>
<dbReference type="RefSeq" id="XP_008025687.1">
    <property type="nucleotide sequence ID" value="XM_008027496.1"/>
</dbReference>
<feature type="region of interest" description="Disordered" evidence="6">
    <location>
        <begin position="605"/>
        <end position="648"/>
    </location>
</feature>
<gene>
    <name evidence="8" type="ORF">SETTUDRAFT_89267</name>
</gene>
<evidence type="ECO:0000259" key="7">
    <source>
        <dbReference type="Pfam" id="PF04082"/>
    </source>
</evidence>
<dbReference type="Pfam" id="PF04082">
    <property type="entry name" value="Fungal_trans"/>
    <property type="match status" value="1"/>
</dbReference>
<reference evidence="8 9" key="2">
    <citation type="journal article" date="2013" name="PLoS Genet.">
        <title>Comparative genome structure, secondary metabolite, and effector coding capacity across Cochliobolus pathogens.</title>
        <authorList>
            <person name="Condon B.J."/>
            <person name="Leng Y."/>
            <person name="Wu D."/>
            <person name="Bushley K.E."/>
            <person name="Ohm R.A."/>
            <person name="Otillar R."/>
            <person name="Martin J."/>
            <person name="Schackwitz W."/>
            <person name="Grimwood J."/>
            <person name="MohdZainudin N."/>
            <person name="Xue C."/>
            <person name="Wang R."/>
            <person name="Manning V.A."/>
            <person name="Dhillon B."/>
            <person name="Tu Z.J."/>
            <person name="Steffenson B.J."/>
            <person name="Salamov A."/>
            <person name="Sun H."/>
            <person name="Lowry S."/>
            <person name="LaButti K."/>
            <person name="Han J."/>
            <person name="Copeland A."/>
            <person name="Lindquist E."/>
            <person name="Barry K."/>
            <person name="Schmutz J."/>
            <person name="Baker S.E."/>
            <person name="Ciuffetti L.M."/>
            <person name="Grigoriev I.V."/>
            <person name="Zhong S."/>
            <person name="Turgeon B.G."/>
        </authorList>
    </citation>
    <scope>NUCLEOTIDE SEQUENCE [LARGE SCALE GENOMIC DNA]</scope>
    <source>
        <strain evidence="9">28A</strain>
    </source>
</reference>
<feature type="region of interest" description="Disordered" evidence="6">
    <location>
        <begin position="42"/>
        <end position="84"/>
    </location>
</feature>
<feature type="domain" description="Xylanolytic transcriptional activator regulatory" evidence="7">
    <location>
        <begin position="179"/>
        <end position="422"/>
    </location>
</feature>
<evidence type="ECO:0000256" key="6">
    <source>
        <dbReference type="SAM" id="MobiDB-lite"/>
    </source>
</evidence>
<evidence type="ECO:0000256" key="5">
    <source>
        <dbReference type="ARBA" id="ARBA00023242"/>
    </source>
</evidence>
<evidence type="ECO:0000256" key="1">
    <source>
        <dbReference type="ARBA" id="ARBA00022723"/>
    </source>
</evidence>
<protein>
    <recommendedName>
        <fullName evidence="7">Xylanolytic transcriptional activator regulatory domain-containing protein</fullName>
    </recommendedName>
</protein>
<evidence type="ECO:0000256" key="3">
    <source>
        <dbReference type="ARBA" id="ARBA00023015"/>
    </source>
</evidence>
<dbReference type="PANTHER" id="PTHR47660:SF7">
    <property type="entry name" value="TRANSCRIPTION FACTOR WITH C2H2 AND ZN(2)-CYS(6) DNA BINDING DOMAIN (EUROFUNG)"/>
    <property type="match status" value="1"/>
</dbReference>
<feature type="compositionally biased region" description="Polar residues" evidence="6">
    <location>
        <begin position="58"/>
        <end position="70"/>
    </location>
</feature>
<keyword evidence="3" id="KW-0805">Transcription regulation</keyword>
<dbReference type="STRING" id="671987.R0IQQ2"/>
<name>R0IQQ2_EXST2</name>
<keyword evidence="5" id="KW-0539">Nucleus</keyword>